<organism evidence="2 3">
    <name type="scientific">Thioflavicoccus mobilis 8321</name>
    <dbReference type="NCBI Taxonomy" id="765912"/>
    <lineage>
        <taxon>Bacteria</taxon>
        <taxon>Pseudomonadati</taxon>
        <taxon>Pseudomonadota</taxon>
        <taxon>Gammaproteobacteria</taxon>
        <taxon>Chromatiales</taxon>
        <taxon>Chromatiaceae</taxon>
        <taxon>Thioflavicoccus</taxon>
    </lineage>
</organism>
<accession>L0GV47</accession>
<sequence length="116" mass="12919">MDITAEIGRRLRAARHAQKLSLAQLAALTNSLSKSRISNYEQGIRRMGIEEAQALARALGSVTATYLLCLDDEPQLTVDELELLRNYRAADERGKETIRRLAESQVQYQNGGTADE</sequence>
<dbReference type="GO" id="GO:0003677">
    <property type="term" value="F:DNA binding"/>
    <property type="evidence" value="ECO:0007669"/>
    <property type="project" value="InterPro"/>
</dbReference>
<dbReference type="SUPFAM" id="SSF47413">
    <property type="entry name" value="lambda repressor-like DNA-binding domains"/>
    <property type="match status" value="1"/>
</dbReference>
<dbReference type="EMBL" id="CP003051">
    <property type="protein sequence ID" value="AGA90623.1"/>
    <property type="molecule type" value="Genomic_DNA"/>
</dbReference>
<dbReference type="AlphaFoldDB" id="L0GV47"/>
<dbReference type="Pfam" id="PF01381">
    <property type="entry name" value="HTH_3"/>
    <property type="match status" value="1"/>
</dbReference>
<dbReference type="KEGG" id="tmb:Thimo_1855"/>
<dbReference type="STRING" id="765912.Thimo_1855"/>
<proteinExistence type="predicted"/>
<dbReference type="RefSeq" id="WP_015280764.1">
    <property type="nucleotide sequence ID" value="NC_019940.1"/>
</dbReference>
<dbReference type="SMART" id="SM00530">
    <property type="entry name" value="HTH_XRE"/>
    <property type="match status" value="1"/>
</dbReference>
<dbReference type="CDD" id="cd00093">
    <property type="entry name" value="HTH_XRE"/>
    <property type="match status" value="1"/>
</dbReference>
<reference evidence="2 3" key="1">
    <citation type="submission" date="2011-09" db="EMBL/GenBank/DDBJ databases">
        <title>Complete sequence of chromosome of Thioflavicoccus mobilis 8321.</title>
        <authorList>
            <consortium name="US DOE Joint Genome Institute"/>
            <person name="Lucas S."/>
            <person name="Han J."/>
            <person name="Lapidus A."/>
            <person name="Cheng J.-F."/>
            <person name="Goodwin L."/>
            <person name="Pitluck S."/>
            <person name="Peters L."/>
            <person name="Ovchinnikova G."/>
            <person name="Lu M."/>
            <person name="Detter J.C."/>
            <person name="Han C."/>
            <person name="Tapia R."/>
            <person name="Land M."/>
            <person name="Hauser L."/>
            <person name="Kyrpides N."/>
            <person name="Ivanova N."/>
            <person name="Pagani I."/>
            <person name="Vogl K."/>
            <person name="Liu Z."/>
            <person name="Imhoff J."/>
            <person name="Thiel V."/>
            <person name="Frigaard N.-U."/>
            <person name="Bryant D."/>
            <person name="Woyke T."/>
        </authorList>
    </citation>
    <scope>NUCLEOTIDE SEQUENCE [LARGE SCALE GENOMIC DNA]</scope>
    <source>
        <strain evidence="2 3">8321</strain>
    </source>
</reference>
<evidence type="ECO:0000313" key="2">
    <source>
        <dbReference type="EMBL" id="AGA90623.1"/>
    </source>
</evidence>
<name>L0GV47_9GAMM</name>
<protein>
    <submittedName>
        <fullName evidence="2">Helix-turn-helix protein</fullName>
    </submittedName>
</protein>
<dbReference type="InterPro" id="IPR001387">
    <property type="entry name" value="Cro/C1-type_HTH"/>
</dbReference>
<gene>
    <name evidence="2" type="ORF">Thimo_1855</name>
</gene>
<feature type="domain" description="HTH cro/C1-type" evidence="1">
    <location>
        <begin position="11"/>
        <end position="67"/>
    </location>
</feature>
<evidence type="ECO:0000259" key="1">
    <source>
        <dbReference type="PROSITE" id="PS50943"/>
    </source>
</evidence>
<evidence type="ECO:0000313" key="3">
    <source>
        <dbReference type="Proteomes" id="UP000010816"/>
    </source>
</evidence>
<dbReference type="PROSITE" id="PS50943">
    <property type="entry name" value="HTH_CROC1"/>
    <property type="match status" value="1"/>
</dbReference>
<keyword evidence="3" id="KW-1185">Reference proteome</keyword>
<dbReference type="InterPro" id="IPR010982">
    <property type="entry name" value="Lambda_DNA-bd_dom_sf"/>
</dbReference>
<dbReference type="eggNOG" id="COG1396">
    <property type="taxonomic scope" value="Bacteria"/>
</dbReference>
<dbReference type="OrthoDB" id="5771010at2"/>
<dbReference type="Proteomes" id="UP000010816">
    <property type="component" value="Chromosome"/>
</dbReference>
<dbReference type="Gene3D" id="1.10.260.40">
    <property type="entry name" value="lambda repressor-like DNA-binding domains"/>
    <property type="match status" value="1"/>
</dbReference>
<dbReference type="HOGENOM" id="CLU_162084_0_0_6"/>